<dbReference type="EMBL" id="CM056810">
    <property type="protein sequence ID" value="KAJ8644352.1"/>
    <property type="molecule type" value="Genomic_DNA"/>
</dbReference>
<evidence type="ECO:0000313" key="2">
    <source>
        <dbReference type="Proteomes" id="UP001234297"/>
    </source>
</evidence>
<dbReference type="Proteomes" id="UP001234297">
    <property type="component" value="Chromosome 2"/>
</dbReference>
<organism evidence="1 2">
    <name type="scientific">Persea americana</name>
    <name type="common">Avocado</name>
    <dbReference type="NCBI Taxonomy" id="3435"/>
    <lineage>
        <taxon>Eukaryota</taxon>
        <taxon>Viridiplantae</taxon>
        <taxon>Streptophyta</taxon>
        <taxon>Embryophyta</taxon>
        <taxon>Tracheophyta</taxon>
        <taxon>Spermatophyta</taxon>
        <taxon>Magnoliopsida</taxon>
        <taxon>Magnoliidae</taxon>
        <taxon>Laurales</taxon>
        <taxon>Lauraceae</taxon>
        <taxon>Persea</taxon>
    </lineage>
</organism>
<gene>
    <name evidence="1" type="ORF">MRB53_006100</name>
</gene>
<proteinExistence type="predicted"/>
<keyword evidence="2" id="KW-1185">Reference proteome</keyword>
<reference evidence="1 2" key="1">
    <citation type="journal article" date="2022" name="Hortic Res">
        <title>A haplotype resolved chromosomal level avocado genome allows analysis of novel avocado genes.</title>
        <authorList>
            <person name="Nath O."/>
            <person name="Fletcher S.J."/>
            <person name="Hayward A."/>
            <person name="Shaw L.M."/>
            <person name="Masouleh A.K."/>
            <person name="Furtado A."/>
            <person name="Henry R.J."/>
            <person name="Mitter N."/>
        </authorList>
    </citation>
    <scope>NUCLEOTIDE SEQUENCE [LARGE SCALE GENOMIC DNA]</scope>
    <source>
        <strain evidence="2">cv. Hass</strain>
    </source>
</reference>
<protein>
    <submittedName>
        <fullName evidence="1">Uncharacterized protein</fullName>
    </submittedName>
</protein>
<evidence type="ECO:0000313" key="1">
    <source>
        <dbReference type="EMBL" id="KAJ8644352.1"/>
    </source>
</evidence>
<accession>A0ACC2MF04</accession>
<name>A0ACC2MF04_PERAE</name>
<comment type="caution">
    <text evidence="1">The sequence shown here is derived from an EMBL/GenBank/DDBJ whole genome shotgun (WGS) entry which is preliminary data.</text>
</comment>
<sequence length="370" mass="40653">MMYQALHFTSSNVPSYGLSDGKCLPCSGILGRAAVSSCSCPNDCKHSPSVKILWKNNLHRDTKRMPFACMATSSGHRRNPDFSRQSRQGNAFSRGKNRQNQENTNSSENTDEMEILSSRNGPLLSLSGSPRYQATATPGPREKEIVELFRKVQAQLRQRAAIKEEKKIEASQGQGERGTVDSLLKLLRKHSSEQGKKSSSSSSEDFNIDPPERNSMLADEQTPNFFDSNAIEVEEVQETTAVPFTRPASNFRRKSPVPKIKYQSIFSTGPTEESIDLSPSSNLVKEKSAIPAEPKSVSLDSPKEAFDDISESSDANETSYENGDPSSAEETDLGSLKVSELRVLAKSRGVKGFSKLKKGELLEVLSKHSG</sequence>